<reference evidence="1" key="2">
    <citation type="submission" date="2023-02" db="EMBL/GenBank/DDBJ databases">
        <authorList>
            <person name="Concha-Toloza M."/>
            <person name="Lopez-Cantillo M."/>
            <person name="Molina-Mora J."/>
            <person name="Collado L."/>
        </authorList>
    </citation>
    <scope>NUCLEOTIDE SEQUENCE</scope>
    <source>
        <strain evidence="1">FR1p273A</strain>
    </source>
</reference>
<evidence type="ECO:0000313" key="2">
    <source>
        <dbReference type="Proteomes" id="UP001237843"/>
    </source>
</evidence>
<proteinExistence type="predicted"/>
<organism evidence="1 2">
    <name type="scientific">Aliarcobacter butzleri</name>
    <dbReference type="NCBI Taxonomy" id="28197"/>
    <lineage>
        <taxon>Bacteria</taxon>
        <taxon>Pseudomonadati</taxon>
        <taxon>Campylobacterota</taxon>
        <taxon>Epsilonproteobacteria</taxon>
        <taxon>Campylobacterales</taxon>
        <taxon>Arcobacteraceae</taxon>
        <taxon>Aliarcobacter</taxon>
    </lineage>
</organism>
<dbReference type="Proteomes" id="UP001237843">
    <property type="component" value="Unassembled WGS sequence"/>
</dbReference>
<protein>
    <recommendedName>
        <fullName evidence="3">WYL domain-containing protein</fullName>
    </recommendedName>
</protein>
<name>A0AAW6VNZ4_9BACT</name>
<reference evidence="1" key="1">
    <citation type="journal article" date="2023" name="Antibiotics">
        <title>Genomic Characterization of Antibiotic-Resistant Campylobacterales Isolated from Chilean Poultry Meat.</title>
        <authorList>
            <person name="Concha-Toloza M."/>
            <person name="Lopez-Cantillo M."/>
            <person name="Molina-Mora J.A."/>
            <person name="Collado L."/>
        </authorList>
    </citation>
    <scope>NUCLEOTIDE SEQUENCE</scope>
    <source>
        <strain evidence="1">FR1p273A</strain>
    </source>
</reference>
<gene>
    <name evidence="1" type="ORF">PT520_09505</name>
</gene>
<sequence>MKLKIKVVAEYDFNIDVNNSILDEVVRCYDGNFKKWARNNYMDYFDSDDMDIELDDCFYDKSEAKELLKNVKEMIGCSNDDLSRTYIDREKLRQSICVPMVELKEINIDIDEVYKALPFTDLHHPKIELNYIHLVDSIIEATDTRKLIKIYNHKYNFDKELFFPTYFLEPLKNGAKLFISEDNKLYLHYEGSYYQGIEQQRISFPNTSKIIKDDFENSDIPKIKLSDVQFKKVLIGENENEAYEIIYDDRKYFIASLHFNPIQNLELEYMGTYANEKEKLPFFFWNKNIKVTVMPLFLDDEKIVEVEK</sequence>
<evidence type="ECO:0008006" key="3">
    <source>
        <dbReference type="Google" id="ProtNLM"/>
    </source>
</evidence>
<comment type="caution">
    <text evidence="1">The sequence shown here is derived from an EMBL/GenBank/DDBJ whole genome shotgun (WGS) entry which is preliminary data.</text>
</comment>
<evidence type="ECO:0000313" key="1">
    <source>
        <dbReference type="EMBL" id="MDK2062751.1"/>
    </source>
</evidence>
<dbReference type="EMBL" id="JAQTJH010000012">
    <property type="protein sequence ID" value="MDK2062751.1"/>
    <property type="molecule type" value="Genomic_DNA"/>
</dbReference>
<dbReference type="AlphaFoldDB" id="A0AAW6VNZ4"/>
<dbReference type="RefSeq" id="WP_284074917.1">
    <property type="nucleotide sequence ID" value="NZ_JAQTJH010000012.1"/>
</dbReference>
<accession>A0AAW6VNZ4</accession>